<evidence type="ECO:0000256" key="1">
    <source>
        <dbReference type="SAM" id="Phobius"/>
    </source>
</evidence>
<gene>
    <name evidence="2" type="ORF">LIER_43973</name>
</gene>
<reference evidence="2 3" key="1">
    <citation type="submission" date="2024-01" db="EMBL/GenBank/DDBJ databases">
        <title>The complete chloroplast genome sequence of Lithospermum erythrorhizon: insights into the phylogenetic relationship among Boraginaceae species and the maternal lineages of purple gromwells.</title>
        <authorList>
            <person name="Okada T."/>
            <person name="Watanabe K."/>
        </authorList>
    </citation>
    <scope>NUCLEOTIDE SEQUENCE [LARGE SCALE GENOMIC DNA]</scope>
</reference>
<sequence length="111" mass="12871">MYQTVSTRHKLTNYHLICSNTRKDISFKTEPLYMFFLHAYALLIIYSSSFRSFTQEATMADDNDQDKSTGKNDTNENLHFSENQFEIDADDITICNSILSEGNKYTVYEGL</sequence>
<name>A0AAV3RDF0_LITER</name>
<feature type="transmembrane region" description="Helical" evidence="1">
    <location>
        <begin position="32"/>
        <end position="50"/>
    </location>
</feature>
<proteinExistence type="predicted"/>
<organism evidence="2 3">
    <name type="scientific">Lithospermum erythrorhizon</name>
    <name type="common">Purple gromwell</name>
    <name type="synonym">Lithospermum officinale var. erythrorhizon</name>
    <dbReference type="NCBI Taxonomy" id="34254"/>
    <lineage>
        <taxon>Eukaryota</taxon>
        <taxon>Viridiplantae</taxon>
        <taxon>Streptophyta</taxon>
        <taxon>Embryophyta</taxon>
        <taxon>Tracheophyta</taxon>
        <taxon>Spermatophyta</taxon>
        <taxon>Magnoliopsida</taxon>
        <taxon>eudicotyledons</taxon>
        <taxon>Gunneridae</taxon>
        <taxon>Pentapetalae</taxon>
        <taxon>asterids</taxon>
        <taxon>lamiids</taxon>
        <taxon>Boraginales</taxon>
        <taxon>Boraginaceae</taxon>
        <taxon>Boraginoideae</taxon>
        <taxon>Lithospermeae</taxon>
        <taxon>Lithospermum</taxon>
    </lineage>
</organism>
<keyword evidence="1" id="KW-0812">Transmembrane</keyword>
<accession>A0AAV3RDF0</accession>
<keyword evidence="3" id="KW-1185">Reference proteome</keyword>
<keyword evidence="1" id="KW-1133">Transmembrane helix</keyword>
<evidence type="ECO:0000313" key="3">
    <source>
        <dbReference type="Proteomes" id="UP001454036"/>
    </source>
</evidence>
<evidence type="ECO:0000313" key="2">
    <source>
        <dbReference type="EMBL" id="GAA0174412.1"/>
    </source>
</evidence>
<dbReference type="Proteomes" id="UP001454036">
    <property type="component" value="Unassembled WGS sequence"/>
</dbReference>
<keyword evidence="1" id="KW-0472">Membrane</keyword>
<dbReference type="EMBL" id="BAABME010042620">
    <property type="protein sequence ID" value="GAA0174412.1"/>
    <property type="molecule type" value="Genomic_DNA"/>
</dbReference>
<protein>
    <submittedName>
        <fullName evidence="2">Uncharacterized protein</fullName>
    </submittedName>
</protein>
<comment type="caution">
    <text evidence="2">The sequence shown here is derived from an EMBL/GenBank/DDBJ whole genome shotgun (WGS) entry which is preliminary data.</text>
</comment>
<dbReference type="AlphaFoldDB" id="A0AAV3RDF0"/>